<evidence type="ECO:0000313" key="2">
    <source>
        <dbReference type="EMBL" id="ETR70510.1"/>
    </source>
</evidence>
<proteinExistence type="predicted"/>
<sequence>MKEKIKRIILEWQEKKYDIVFSRCYTCEYTEEVNTIIGLRRSGKTYFVFSQIIQLMKEGVAQSDILYINFDDERISEIQSVHLDLIIDAYFELYPENIDKIIYIFLMKYKIFKTGICSLKGCMNKNVLKSP</sequence>
<accession>A0A1V1P6S2</accession>
<dbReference type="PANTHER" id="PTHR33295:SF8">
    <property type="entry name" value="AAA+ ATPASE DOMAIN-CONTAINING PROTEIN"/>
    <property type="match status" value="1"/>
</dbReference>
<name>A0A1V1P6S2_9BACT</name>
<dbReference type="EMBL" id="ATBP01000413">
    <property type="protein sequence ID" value="ETR70510.1"/>
    <property type="molecule type" value="Genomic_DNA"/>
</dbReference>
<comment type="caution">
    <text evidence="2">The sequence shown here is derived from an EMBL/GenBank/DDBJ whole genome shotgun (WGS) entry which is preliminary data.</text>
</comment>
<dbReference type="Pfam" id="PF13173">
    <property type="entry name" value="AAA_14"/>
    <property type="match status" value="1"/>
</dbReference>
<dbReference type="Proteomes" id="UP000189670">
    <property type="component" value="Unassembled WGS sequence"/>
</dbReference>
<feature type="domain" description="AAA" evidence="1">
    <location>
        <begin position="32"/>
        <end position="104"/>
    </location>
</feature>
<protein>
    <recommendedName>
        <fullName evidence="1">AAA domain-containing protein</fullName>
    </recommendedName>
</protein>
<dbReference type="PANTHER" id="PTHR33295">
    <property type="entry name" value="ATPASE"/>
    <property type="match status" value="1"/>
</dbReference>
<evidence type="ECO:0000313" key="3">
    <source>
        <dbReference type="Proteomes" id="UP000189670"/>
    </source>
</evidence>
<gene>
    <name evidence="2" type="ORF">OMM_08764</name>
</gene>
<dbReference type="InterPro" id="IPR041682">
    <property type="entry name" value="AAA_14"/>
</dbReference>
<evidence type="ECO:0000259" key="1">
    <source>
        <dbReference type="Pfam" id="PF13173"/>
    </source>
</evidence>
<reference evidence="3" key="1">
    <citation type="submission" date="2012-11" db="EMBL/GenBank/DDBJ databases">
        <authorList>
            <person name="Lucero-Rivera Y.E."/>
            <person name="Tovar-Ramirez D."/>
        </authorList>
    </citation>
    <scope>NUCLEOTIDE SEQUENCE [LARGE SCALE GENOMIC DNA]</scope>
    <source>
        <strain evidence="3">Araruama</strain>
    </source>
</reference>
<dbReference type="AlphaFoldDB" id="A0A1V1P6S2"/>
<organism evidence="2 3">
    <name type="scientific">Candidatus Magnetoglobus multicellularis str. Araruama</name>
    <dbReference type="NCBI Taxonomy" id="890399"/>
    <lineage>
        <taxon>Bacteria</taxon>
        <taxon>Pseudomonadati</taxon>
        <taxon>Thermodesulfobacteriota</taxon>
        <taxon>Desulfobacteria</taxon>
        <taxon>Desulfobacterales</taxon>
        <taxon>Desulfobacteraceae</taxon>
        <taxon>Candidatus Magnetoglobus</taxon>
    </lineage>
</organism>